<name>A0ABR6ZHB5_9BURK</name>
<protein>
    <submittedName>
        <fullName evidence="1">Uncharacterized protein</fullName>
    </submittedName>
</protein>
<reference evidence="1 2" key="1">
    <citation type="submission" date="2020-08" db="EMBL/GenBank/DDBJ databases">
        <title>Novel species isolated from subtropical streams in China.</title>
        <authorList>
            <person name="Lu H."/>
        </authorList>
    </citation>
    <scope>NUCLEOTIDE SEQUENCE [LARGE SCALE GENOMIC DNA]</scope>
    <source>
        <strain evidence="1 2">NL8W</strain>
    </source>
</reference>
<evidence type="ECO:0000313" key="2">
    <source>
        <dbReference type="Proteomes" id="UP000646911"/>
    </source>
</evidence>
<dbReference type="EMBL" id="JACOFX010000019">
    <property type="protein sequence ID" value="MBC3910735.1"/>
    <property type="molecule type" value="Genomic_DNA"/>
</dbReference>
<accession>A0ABR6ZHB5</accession>
<organism evidence="1 2">
    <name type="scientific">Undibacterium umbellatum</name>
    <dbReference type="NCBI Taxonomy" id="2762300"/>
    <lineage>
        <taxon>Bacteria</taxon>
        <taxon>Pseudomonadati</taxon>
        <taxon>Pseudomonadota</taxon>
        <taxon>Betaproteobacteria</taxon>
        <taxon>Burkholderiales</taxon>
        <taxon>Oxalobacteraceae</taxon>
        <taxon>Undibacterium</taxon>
    </lineage>
</organism>
<dbReference type="RefSeq" id="WP_186956309.1">
    <property type="nucleotide sequence ID" value="NZ_JACOFX010000019.1"/>
</dbReference>
<keyword evidence="2" id="KW-1185">Reference proteome</keyword>
<gene>
    <name evidence="1" type="ORF">H8L47_24505</name>
</gene>
<dbReference type="Proteomes" id="UP000646911">
    <property type="component" value="Unassembled WGS sequence"/>
</dbReference>
<sequence>MNTIFIALLANMIGNEMLAPNQPRPNGLPILYRCEIYPQAKIDPETFDMVVTQGLRNCIAVREMTFPEYLDWRDQQKNAK</sequence>
<evidence type="ECO:0000313" key="1">
    <source>
        <dbReference type="EMBL" id="MBC3910735.1"/>
    </source>
</evidence>
<proteinExistence type="predicted"/>
<comment type="caution">
    <text evidence="1">The sequence shown here is derived from an EMBL/GenBank/DDBJ whole genome shotgun (WGS) entry which is preliminary data.</text>
</comment>